<dbReference type="AlphaFoldDB" id="A0A8C5AQW9"/>
<reference evidence="2" key="2">
    <citation type="submission" date="2025-09" db="UniProtKB">
        <authorList>
            <consortium name="Ensembl"/>
        </authorList>
    </citation>
    <scope>IDENTIFICATION</scope>
</reference>
<feature type="region of interest" description="Disordered" evidence="1">
    <location>
        <begin position="1"/>
        <end position="20"/>
    </location>
</feature>
<dbReference type="GO" id="GO:0060091">
    <property type="term" value="C:kinocilium"/>
    <property type="evidence" value="ECO:0007669"/>
    <property type="project" value="TreeGrafter"/>
</dbReference>
<accession>A0A8C5AQW9</accession>
<dbReference type="GeneTree" id="ENSGT00950000182957"/>
<dbReference type="GO" id="GO:0032426">
    <property type="term" value="C:stereocilium tip"/>
    <property type="evidence" value="ECO:0007669"/>
    <property type="project" value="TreeGrafter"/>
</dbReference>
<dbReference type="GO" id="GO:0009986">
    <property type="term" value="C:cell surface"/>
    <property type="evidence" value="ECO:0007669"/>
    <property type="project" value="TreeGrafter"/>
</dbReference>
<evidence type="ECO:0000256" key="1">
    <source>
        <dbReference type="SAM" id="MobiDB-lite"/>
    </source>
</evidence>
<sequence length="699" mass="74964">AGRVWNTPQAPGPGPDRDQKVLHPLVRSIMGGLKTLGLFPNNDPGPSSPNRAVDRHRLSSFLYNISQYLQEMGSQWSGQGPPRPSVRLQDWFLALRGSPHWDWALGLLESLISLSERQPHRPLLAFLSQNWRTASALLDAMLQGLVSGSYGQASAALQGFICALKGRADCSFSVSWLQQLLLFLEGRSWRPVVSVHPMGGGPDSHRAPAASGRLRPFSLPALVARLDGLRRGLVHRVGNTVYRSLRTKVSRVTMAMLDDVSSRVELPHANPQGKCSVGEWAGLTSGIKHNVTWNTQALGFSSQGPPAAPPFLSCPDVADPGPESSGPTQAPRREAPEPLLSSEILEAACNASIPGLTGVSNFTVFLYCNLFSAENRSGAAGPAAGGPDLHATCSDAAWYLWAAEEDFLWVHVCSEFFAQEFNNTVCANSSFWLQRPVRSTAPPDPACLDALASHALTATDFHRCFLPNDSALISALCGPPDRAPEGGWAAEYCSKASPPPRAGPGDPCDYGAWQPESFTNASLLESCGGPRGLRDYLCDPASLPPQGPDEPDLDELCADGAPEPEPGPCFLQRFFQLLPAPYDFDSSQLCADPGPLLLEALGRLSSCQLDEGPRGGWLGALGYALRVLDFMVGVSAGLEEGEGEARAGLAQAILLSSLLDNASFWGALRPQAARSVLHTVGRFLRMEQDPALKEDLLDC</sequence>
<evidence type="ECO:0008006" key="4">
    <source>
        <dbReference type="Google" id="ProtNLM"/>
    </source>
</evidence>
<dbReference type="OMA" id="RFMETRN"/>
<dbReference type="Ensembl" id="ENSGMOT00000032313.1">
    <property type="protein sequence ID" value="ENSGMOP00000036022.1"/>
    <property type="gene ID" value="ENSGMOG00000033959.1"/>
</dbReference>
<reference evidence="2" key="1">
    <citation type="submission" date="2025-08" db="UniProtKB">
        <authorList>
            <consortium name="Ensembl"/>
        </authorList>
    </citation>
    <scope>IDENTIFICATION</scope>
</reference>
<feature type="region of interest" description="Disordered" evidence="1">
    <location>
        <begin position="311"/>
        <end position="335"/>
    </location>
</feature>
<organism evidence="2 3">
    <name type="scientific">Gadus morhua</name>
    <name type="common">Atlantic cod</name>
    <dbReference type="NCBI Taxonomy" id="8049"/>
    <lineage>
        <taxon>Eukaryota</taxon>
        <taxon>Metazoa</taxon>
        <taxon>Chordata</taxon>
        <taxon>Craniata</taxon>
        <taxon>Vertebrata</taxon>
        <taxon>Euteleostomi</taxon>
        <taxon>Actinopterygii</taxon>
        <taxon>Neopterygii</taxon>
        <taxon>Teleostei</taxon>
        <taxon>Neoteleostei</taxon>
        <taxon>Acanthomorphata</taxon>
        <taxon>Zeiogadaria</taxon>
        <taxon>Gadariae</taxon>
        <taxon>Gadiformes</taxon>
        <taxon>Gadoidei</taxon>
        <taxon>Gadidae</taxon>
        <taxon>Gadus</taxon>
    </lineage>
</organism>
<dbReference type="GO" id="GO:0007160">
    <property type="term" value="P:cell-matrix adhesion"/>
    <property type="evidence" value="ECO:0007669"/>
    <property type="project" value="TreeGrafter"/>
</dbReference>
<evidence type="ECO:0000313" key="2">
    <source>
        <dbReference type="Ensembl" id="ENSGMOP00000036022.1"/>
    </source>
</evidence>
<keyword evidence="3" id="KW-1185">Reference proteome</keyword>
<feature type="region of interest" description="Disordered" evidence="1">
    <location>
        <begin position="538"/>
        <end position="560"/>
    </location>
</feature>
<dbReference type="Proteomes" id="UP000694546">
    <property type="component" value="Chromosome 14"/>
</dbReference>
<name>A0A8C5AQW9_GADMO</name>
<proteinExistence type="predicted"/>
<evidence type="ECO:0000313" key="3">
    <source>
        <dbReference type="Proteomes" id="UP000694546"/>
    </source>
</evidence>
<protein>
    <recommendedName>
        <fullName evidence="4">Stereocilin</fullName>
    </recommendedName>
</protein>